<organism evidence="8 9">
    <name type="scientific">Hibiscus sabdariffa</name>
    <name type="common">roselle</name>
    <dbReference type="NCBI Taxonomy" id="183260"/>
    <lineage>
        <taxon>Eukaryota</taxon>
        <taxon>Viridiplantae</taxon>
        <taxon>Streptophyta</taxon>
        <taxon>Embryophyta</taxon>
        <taxon>Tracheophyta</taxon>
        <taxon>Spermatophyta</taxon>
        <taxon>Magnoliopsida</taxon>
        <taxon>eudicotyledons</taxon>
        <taxon>Gunneridae</taxon>
        <taxon>Pentapetalae</taxon>
        <taxon>rosids</taxon>
        <taxon>malvids</taxon>
        <taxon>Malvales</taxon>
        <taxon>Malvaceae</taxon>
        <taxon>Malvoideae</taxon>
        <taxon>Hibiscus</taxon>
    </lineage>
</organism>
<dbReference type="PANTHER" id="PTHR24296">
    <property type="entry name" value="CYTOCHROME P450"/>
    <property type="match status" value="1"/>
</dbReference>
<proteinExistence type="inferred from homology"/>
<protein>
    <submittedName>
        <fullName evidence="8">Uncharacterized protein</fullName>
    </submittedName>
</protein>
<name>A0ABR2SW54_9ROSI</name>
<keyword evidence="5" id="KW-0560">Oxidoreductase</keyword>
<sequence length="111" mass="12622">MCIIALPFLAWKQGLYTVTCHPNNIEHILKTLFDKNPKGPYMQSAFHDLLGQGIFNSDVETCLIQRETTTLEFKIRTLRQGMARWVNLTIQASHGLMGKPDHQGLAMVYFG</sequence>
<dbReference type="InterPro" id="IPR036396">
    <property type="entry name" value="Cyt_P450_sf"/>
</dbReference>
<evidence type="ECO:0000256" key="6">
    <source>
        <dbReference type="ARBA" id="ARBA00023004"/>
    </source>
</evidence>
<keyword evidence="9" id="KW-1185">Reference proteome</keyword>
<keyword evidence="6" id="KW-0408">Iron</keyword>
<evidence type="ECO:0000256" key="4">
    <source>
        <dbReference type="ARBA" id="ARBA00022723"/>
    </source>
</evidence>
<accession>A0ABR2SW54</accession>
<dbReference type="EMBL" id="JBBPBN010000011">
    <property type="protein sequence ID" value="KAK9029209.1"/>
    <property type="molecule type" value="Genomic_DNA"/>
</dbReference>
<gene>
    <name evidence="8" type="ORF">V6N11_026330</name>
</gene>
<evidence type="ECO:0000256" key="2">
    <source>
        <dbReference type="ARBA" id="ARBA00010617"/>
    </source>
</evidence>
<comment type="cofactor">
    <cofactor evidence="1">
        <name>heme</name>
        <dbReference type="ChEBI" id="CHEBI:30413"/>
    </cofactor>
</comment>
<comment type="similarity">
    <text evidence="2">Belongs to the cytochrome P450 family.</text>
</comment>
<evidence type="ECO:0000313" key="9">
    <source>
        <dbReference type="Proteomes" id="UP001396334"/>
    </source>
</evidence>
<evidence type="ECO:0000256" key="7">
    <source>
        <dbReference type="ARBA" id="ARBA00023033"/>
    </source>
</evidence>
<dbReference type="Proteomes" id="UP001396334">
    <property type="component" value="Unassembled WGS sequence"/>
</dbReference>
<comment type="caution">
    <text evidence="8">The sequence shown here is derived from an EMBL/GenBank/DDBJ whole genome shotgun (WGS) entry which is preliminary data.</text>
</comment>
<evidence type="ECO:0000256" key="1">
    <source>
        <dbReference type="ARBA" id="ARBA00001971"/>
    </source>
</evidence>
<reference evidence="8 9" key="1">
    <citation type="journal article" date="2024" name="G3 (Bethesda)">
        <title>Genome assembly of Hibiscus sabdariffa L. provides insights into metabolisms of medicinal natural products.</title>
        <authorList>
            <person name="Kim T."/>
        </authorList>
    </citation>
    <scope>NUCLEOTIDE SEQUENCE [LARGE SCALE GENOMIC DNA]</scope>
    <source>
        <strain evidence="8">TK-2024</strain>
        <tissue evidence="8">Old leaves</tissue>
    </source>
</reference>
<keyword evidence="7" id="KW-0503">Monooxygenase</keyword>
<evidence type="ECO:0000256" key="3">
    <source>
        <dbReference type="ARBA" id="ARBA00022617"/>
    </source>
</evidence>
<dbReference type="SUPFAM" id="SSF48264">
    <property type="entry name" value="Cytochrome P450"/>
    <property type="match status" value="1"/>
</dbReference>
<keyword evidence="4" id="KW-0479">Metal-binding</keyword>
<keyword evidence="3" id="KW-0349">Heme</keyword>
<evidence type="ECO:0000256" key="5">
    <source>
        <dbReference type="ARBA" id="ARBA00023002"/>
    </source>
</evidence>
<evidence type="ECO:0000313" key="8">
    <source>
        <dbReference type="EMBL" id="KAK9029209.1"/>
    </source>
</evidence>